<feature type="compositionally biased region" description="Basic residues" evidence="4">
    <location>
        <begin position="105"/>
        <end position="119"/>
    </location>
</feature>
<evidence type="ECO:0000313" key="6">
    <source>
        <dbReference type="EMBL" id="EFI99555.1"/>
    </source>
</evidence>
<protein>
    <recommendedName>
        <fullName evidence="5">Sas10 C-terminal domain-containing protein</fullName>
    </recommendedName>
</protein>
<proteinExistence type="inferred from homology"/>
<dbReference type="Pfam" id="PF09368">
    <property type="entry name" value="Sas10"/>
    <property type="match status" value="1"/>
</dbReference>
<gene>
    <name evidence="6" type="ORF">SCHCODRAFT_106960</name>
</gene>
<feature type="non-terminal residue" evidence="6">
    <location>
        <position position="707"/>
    </location>
</feature>
<name>D8Q055_SCHCM</name>
<feature type="compositionally biased region" description="Basic and acidic residues" evidence="4">
    <location>
        <begin position="531"/>
        <end position="550"/>
    </location>
</feature>
<keyword evidence="7" id="KW-1185">Reference proteome</keyword>
<dbReference type="GO" id="GO:0000462">
    <property type="term" value="P:maturation of SSU-rRNA from tricistronic rRNA transcript (SSU-rRNA, 5.8S rRNA, LSU-rRNA)"/>
    <property type="evidence" value="ECO:0007669"/>
    <property type="project" value="TreeGrafter"/>
</dbReference>
<comment type="similarity">
    <text evidence="2">Belongs to the SAS10 family.</text>
</comment>
<dbReference type="STRING" id="578458.D8Q055"/>
<dbReference type="RefSeq" id="XP_003034458.1">
    <property type="nucleotide sequence ID" value="XM_003034412.1"/>
</dbReference>
<feature type="domain" description="Sas10 C-terminal" evidence="5">
    <location>
        <begin position="631"/>
        <end position="706"/>
    </location>
</feature>
<feature type="region of interest" description="Disordered" evidence="4">
    <location>
        <begin position="513"/>
        <end position="564"/>
    </location>
</feature>
<dbReference type="FunCoup" id="D8Q055">
    <property type="interactions" value="136"/>
</dbReference>
<dbReference type="PANTHER" id="PTHR13237">
    <property type="entry name" value="SOMETHING ABOUT SILENCING PROTEIN 10-RELATED"/>
    <property type="match status" value="1"/>
</dbReference>
<accession>D8Q055</accession>
<sequence>MVRKRATKKNGGKTGKRPSKDDARVANWNTAADIPMEDEDEFHMSRDQILLEGEDDDDDDLGGGDEVFGLQGLSSDSEADEEDDDQYADMNEDDEDAEPSAPSKSTKKSKKDAKSKSKKSSAPSSSSSSEADSDSEEETWGHGKKAYYASNADEIDSEDEEAREMEEQEARRLQGKALEGMTDADFGLEDDAVAGDADAGENEDFGVVDTSAVPGIPLATTDPTALLKHLEKTNPEALALARDWEDTAYSLAKAKQKLEKPEGFGERLGLGMMHLYYQTLLTYASTLAFYIHLRATPKYAAKPDTLQSHPIFARLLTLKQALATLEELDFAPPDSDEEDELDDGEEDSLVDDDSMDYEGEVLSDSDDEEMLSGGDEEPRRRRVDFAELGELLAEAEEASKGGPFTLDVTSGVVKKGAAKEARTNGAPDTDKPPKKKRKTADAKSQPVFDLVEPEFEPSAPASAGSTKSTKPTPSVTFDTDAHGEPTALQHADAADKRARKRTLRFYTSRIEAKGARREGARQAALGGDDDIPYRERRKEKETREAREAARRALGQGGEDLEAGDAMDAMDVDTNDFGGADGEDAAQAEDGYYDLVARASKAKKAAKKAAHDAEAAAERELLAGAMDDDAAGGPRAPTRAIMANKGLTPKRAKAVRNPRVKKRMRFEKAQRKVASQRAVYKGGLAATGGRYEGEKSGISKVVKSVKLS</sequence>
<feature type="region of interest" description="Disordered" evidence="4">
    <location>
        <begin position="330"/>
        <end position="382"/>
    </location>
</feature>
<dbReference type="InterPro" id="IPR018972">
    <property type="entry name" value="Sas10_C_dom"/>
</dbReference>
<feature type="compositionally biased region" description="Low complexity" evidence="4">
    <location>
        <begin position="120"/>
        <end position="130"/>
    </location>
</feature>
<comment type="subcellular location">
    <subcellularLocation>
        <location evidence="1">Nucleus</location>
    </subcellularLocation>
</comment>
<feature type="region of interest" description="Disordered" evidence="4">
    <location>
        <begin position="1"/>
        <end position="172"/>
    </location>
</feature>
<feature type="compositionally biased region" description="Basic residues" evidence="4">
    <location>
        <begin position="1"/>
        <end position="17"/>
    </location>
</feature>
<feature type="compositionally biased region" description="Acidic residues" evidence="4">
    <location>
        <begin position="77"/>
        <end position="98"/>
    </location>
</feature>
<dbReference type="EMBL" id="GL377304">
    <property type="protein sequence ID" value="EFI99555.1"/>
    <property type="molecule type" value="Genomic_DNA"/>
</dbReference>
<reference evidence="6 7" key="1">
    <citation type="journal article" date="2010" name="Nat. Biotechnol.">
        <title>Genome sequence of the model mushroom Schizophyllum commune.</title>
        <authorList>
            <person name="Ohm R.A."/>
            <person name="de Jong J.F."/>
            <person name="Lugones L.G."/>
            <person name="Aerts A."/>
            <person name="Kothe E."/>
            <person name="Stajich J.E."/>
            <person name="de Vries R.P."/>
            <person name="Record E."/>
            <person name="Levasseur A."/>
            <person name="Baker S.E."/>
            <person name="Bartholomew K.A."/>
            <person name="Coutinho P.M."/>
            <person name="Erdmann S."/>
            <person name="Fowler T.J."/>
            <person name="Gathman A.C."/>
            <person name="Lombard V."/>
            <person name="Henrissat B."/>
            <person name="Knabe N."/>
            <person name="Kuees U."/>
            <person name="Lilly W.W."/>
            <person name="Lindquist E."/>
            <person name="Lucas S."/>
            <person name="Magnuson J.K."/>
            <person name="Piumi F."/>
            <person name="Raudaskoski M."/>
            <person name="Salamov A."/>
            <person name="Schmutz J."/>
            <person name="Schwarze F.W.M.R."/>
            <person name="vanKuyk P.A."/>
            <person name="Horton J.S."/>
            <person name="Grigoriev I.V."/>
            <person name="Woesten H.A.B."/>
        </authorList>
    </citation>
    <scope>NUCLEOTIDE SEQUENCE [LARGE SCALE GENOMIC DNA]</scope>
    <source>
        <strain evidence="7">H4-8 / FGSC 9210</strain>
    </source>
</reference>
<dbReference type="HOGENOM" id="CLU_019106_0_0_1"/>
<dbReference type="eggNOG" id="KOG3118">
    <property type="taxonomic scope" value="Eukaryota"/>
</dbReference>
<feature type="compositionally biased region" description="Basic and acidic residues" evidence="4">
    <location>
        <begin position="417"/>
        <end position="432"/>
    </location>
</feature>
<feature type="region of interest" description="Disordered" evidence="4">
    <location>
        <begin position="413"/>
        <end position="499"/>
    </location>
</feature>
<evidence type="ECO:0000256" key="2">
    <source>
        <dbReference type="ARBA" id="ARBA00010979"/>
    </source>
</evidence>
<evidence type="ECO:0000256" key="1">
    <source>
        <dbReference type="ARBA" id="ARBA00004123"/>
    </source>
</evidence>
<dbReference type="AlphaFoldDB" id="D8Q055"/>
<dbReference type="OrthoDB" id="1924577at2759"/>
<dbReference type="OMA" id="EEYIRPQ"/>
<feature type="compositionally biased region" description="Low complexity" evidence="4">
    <location>
        <begin position="465"/>
        <end position="474"/>
    </location>
</feature>
<dbReference type="InParanoid" id="D8Q055"/>
<dbReference type="VEuPathDB" id="FungiDB:SCHCODRAFT_02615470"/>
<dbReference type="PANTHER" id="PTHR13237:SF8">
    <property type="entry name" value="SOMETHING ABOUT SILENCING PROTEIN 10"/>
    <property type="match status" value="1"/>
</dbReference>
<dbReference type="GeneID" id="9586444"/>
<feature type="compositionally biased region" description="Acidic residues" evidence="4">
    <location>
        <begin position="330"/>
        <end position="370"/>
    </location>
</feature>
<dbReference type="KEGG" id="scm:SCHCO_02615470"/>
<evidence type="ECO:0000256" key="3">
    <source>
        <dbReference type="ARBA" id="ARBA00023242"/>
    </source>
</evidence>
<dbReference type="Proteomes" id="UP000007431">
    <property type="component" value="Unassembled WGS sequence"/>
</dbReference>
<feature type="compositionally biased region" description="Acidic residues" evidence="4">
    <location>
        <begin position="52"/>
        <end position="63"/>
    </location>
</feature>
<evidence type="ECO:0000313" key="7">
    <source>
        <dbReference type="Proteomes" id="UP000007431"/>
    </source>
</evidence>
<organism evidence="7">
    <name type="scientific">Schizophyllum commune (strain H4-8 / FGSC 9210)</name>
    <name type="common">Split gill fungus</name>
    <dbReference type="NCBI Taxonomy" id="578458"/>
    <lineage>
        <taxon>Eukaryota</taxon>
        <taxon>Fungi</taxon>
        <taxon>Dikarya</taxon>
        <taxon>Basidiomycota</taxon>
        <taxon>Agaricomycotina</taxon>
        <taxon>Agaricomycetes</taxon>
        <taxon>Agaricomycetidae</taxon>
        <taxon>Agaricales</taxon>
        <taxon>Schizophyllaceae</taxon>
        <taxon>Schizophyllum</taxon>
    </lineage>
</organism>
<feature type="region of interest" description="Disordered" evidence="4">
    <location>
        <begin position="626"/>
        <end position="655"/>
    </location>
</feature>
<dbReference type="GO" id="GO:0032040">
    <property type="term" value="C:small-subunit processome"/>
    <property type="evidence" value="ECO:0007669"/>
    <property type="project" value="TreeGrafter"/>
</dbReference>
<keyword evidence="3" id="KW-0539">Nucleus</keyword>
<feature type="compositionally biased region" description="Acidic residues" evidence="4">
    <location>
        <begin position="153"/>
        <end position="167"/>
    </location>
</feature>
<evidence type="ECO:0000256" key="4">
    <source>
        <dbReference type="SAM" id="MobiDB-lite"/>
    </source>
</evidence>
<evidence type="ECO:0000259" key="5">
    <source>
        <dbReference type="Pfam" id="PF09368"/>
    </source>
</evidence>